<gene>
    <name evidence="1" type="ORF">K435DRAFT_779730</name>
</gene>
<keyword evidence="2" id="KW-1185">Reference proteome</keyword>
<reference evidence="1 2" key="1">
    <citation type="journal article" date="2019" name="Nat. Ecol. Evol.">
        <title>Megaphylogeny resolves global patterns of mushroom evolution.</title>
        <authorList>
            <person name="Varga T."/>
            <person name="Krizsan K."/>
            <person name="Foldi C."/>
            <person name="Dima B."/>
            <person name="Sanchez-Garcia M."/>
            <person name="Sanchez-Ramirez S."/>
            <person name="Szollosi G.J."/>
            <person name="Szarkandi J.G."/>
            <person name="Papp V."/>
            <person name="Albert L."/>
            <person name="Andreopoulos W."/>
            <person name="Angelini C."/>
            <person name="Antonin V."/>
            <person name="Barry K.W."/>
            <person name="Bougher N.L."/>
            <person name="Buchanan P."/>
            <person name="Buyck B."/>
            <person name="Bense V."/>
            <person name="Catcheside P."/>
            <person name="Chovatia M."/>
            <person name="Cooper J."/>
            <person name="Damon W."/>
            <person name="Desjardin D."/>
            <person name="Finy P."/>
            <person name="Geml J."/>
            <person name="Haridas S."/>
            <person name="Hughes K."/>
            <person name="Justo A."/>
            <person name="Karasinski D."/>
            <person name="Kautmanova I."/>
            <person name="Kiss B."/>
            <person name="Kocsube S."/>
            <person name="Kotiranta H."/>
            <person name="LaButti K.M."/>
            <person name="Lechner B.E."/>
            <person name="Liimatainen K."/>
            <person name="Lipzen A."/>
            <person name="Lukacs Z."/>
            <person name="Mihaltcheva S."/>
            <person name="Morgado L.N."/>
            <person name="Niskanen T."/>
            <person name="Noordeloos M.E."/>
            <person name="Ohm R.A."/>
            <person name="Ortiz-Santana B."/>
            <person name="Ovrebo C."/>
            <person name="Racz N."/>
            <person name="Riley R."/>
            <person name="Savchenko A."/>
            <person name="Shiryaev A."/>
            <person name="Soop K."/>
            <person name="Spirin V."/>
            <person name="Szebenyi C."/>
            <person name="Tomsovsky M."/>
            <person name="Tulloss R.E."/>
            <person name="Uehling J."/>
            <person name="Grigoriev I.V."/>
            <person name="Vagvolgyi C."/>
            <person name="Papp T."/>
            <person name="Martin F.M."/>
            <person name="Miettinen O."/>
            <person name="Hibbett D.S."/>
            <person name="Nagy L.G."/>
        </authorList>
    </citation>
    <scope>NUCLEOTIDE SEQUENCE [LARGE SCALE GENOMIC DNA]</scope>
    <source>
        <strain evidence="1 2">CBS 962.96</strain>
    </source>
</reference>
<name>A0A4S8LX43_DENBC</name>
<dbReference type="AlphaFoldDB" id="A0A4S8LX43"/>
<organism evidence="1 2">
    <name type="scientific">Dendrothele bispora (strain CBS 962.96)</name>
    <dbReference type="NCBI Taxonomy" id="1314807"/>
    <lineage>
        <taxon>Eukaryota</taxon>
        <taxon>Fungi</taxon>
        <taxon>Dikarya</taxon>
        <taxon>Basidiomycota</taxon>
        <taxon>Agaricomycotina</taxon>
        <taxon>Agaricomycetes</taxon>
        <taxon>Agaricomycetidae</taxon>
        <taxon>Agaricales</taxon>
        <taxon>Agaricales incertae sedis</taxon>
        <taxon>Dendrothele</taxon>
    </lineage>
</organism>
<protein>
    <submittedName>
        <fullName evidence="1">Uncharacterized protein</fullName>
    </submittedName>
</protein>
<evidence type="ECO:0000313" key="2">
    <source>
        <dbReference type="Proteomes" id="UP000297245"/>
    </source>
</evidence>
<dbReference type="OrthoDB" id="9909019at2759"/>
<accession>A0A4S8LX43</accession>
<dbReference type="EMBL" id="ML179242">
    <property type="protein sequence ID" value="THU93708.1"/>
    <property type="molecule type" value="Genomic_DNA"/>
</dbReference>
<evidence type="ECO:0000313" key="1">
    <source>
        <dbReference type="EMBL" id="THU93708.1"/>
    </source>
</evidence>
<proteinExistence type="predicted"/>
<sequence length="98" mass="11515">MSMMYFSLSTALYVSIGYRHFPYDLVLSLQISWLRLPHRFSPHIHSLLRLIVMKGKALVKAQDHKIYKKVVLSRAFINSYDLGKMQNIKLIFNTREEG</sequence>
<dbReference type="Proteomes" id="UP000297245">
    <property type="component" value="Unassembled WGS sequence"/>
</dbReference>